<evidence type="ECO:0000313" key="3">
    <source>
        <dbReference type="Proteomes" id="UP000694557"/>
    </source>
</evidence>
<dbReference type="PROSITE" id="PS50053">
    <property type="entry name" value="UBIQUITIN_2"/>
    <property type="match status" value="1"/>
</dbReference>
<dbReference type="Proteomes" id="UP000694557">
    <property type="component" value="Unassembled WGS sequence"/>
</dbReference>
<dbReference type="InterPro" id="IPR000626">
    <property type="entry name" value="Ubiquitin-like_dom"/>
</dbReference>
<organism evidence="2 3">
    <name type="scientific">Oncorhynchus kisutch</name>
    <name type="common">Coho salmon</name>
    <name type="synonym">Salmo kisutch</name>
    <dbReference type="NCBI Taxonomy" id="8019"/>
    <lineage>
        <taxon>Eukaryota</taxon>
        <taxon>Metazoa</taxon>
        <taxon>Chordata</taxon>
        <taxon>Craniata</taxon>
        <taxon>Vertebrata</taxon>
        <taxon>Euteleostomi</taxon>
        <taxon>Actinopterygii</taxon>
        <taxon>Neopterygii</taxon>
        <taxon>Teleostei</taxon>
        <taxon>Protacanthopterygii</taxon>
        <taxon>Salmoniformes</taxon>
        <taxon>Salmonidae</taxon>
        <taxon>Salmoninae</taxon>
        <taxon>Oncorhynchus</taxon>
    </lineage>
</organism>
<proteinExistence type="predicted"/>
<reference evidence="2" key="2">
    <citation type="submission" date="2025-09" db="UniProtKB">
        <authorList>
            <consortium name="Ensembl"/>
        </authorList>
    </citation>
    <scope>IDENTIFICATION</scope>
</reference>
<name>A0A8C7FY40_ONCKI</name>
<accession>A0A8C7FY40</accession>
<dbReference type="AlphaFoldDB" id="A0A8C7FY40"/>
<reference evidence="2" key="1">
    <citation type="submission" date="2025-08" db="UniProtKB">
        <authorList>
            <consortium name="Ensembl"/>
        </authorList>
    </citation>
    <scope>IDENTIFICATION</scope>
</reference>
<sequence>MDLTITLLNGEKHSLSVHTGNVVSLINQHFEVPIAMQKLKSNGQDIRSNVCVRITKPATIQISLNNVKPYDVMPAETVPQFKIKVYHVEQVPVDRQILLFGGRHNIFLTLRLRGG</sequence>
<dbReference type="InterPro" id="IPR029071">
    <property type="entry name" value="Ubiquitin-like_domsf"/>
</dbReference>
<dbReference type="Pfam" id="PF00240">
    <property type="entry name" value="ubiquitin"/>
    <property type="match status" value="1"/>
</dbReference>
<dbReference type="Gene3D" id="3.10.20.90">
    <property type="entry name" value="Phosphatidylinositol 3-kinase Catalytic Subunit, Chain A, domain 1"/>
    <property type="match status" value="1"/>
</dbReference>
<evidence type="ECO:0000259" key="1">
    <source>
        <dbReference type="PROSITE" id="PS50053"/>
    </source>
</evidence>
<feature type="domain" description="Ubiquitin-like" evidence="1">
    <location>
        <begin position="60"/>
        <end position="103"/>
    </location>
</feature>
<evidence type="ECO:0000313" key="2">
    <source>
        <dbReference type="Ensembl" id="ENSOKIP00005034897.1"/>
    </source>
</evidence>
<dbReference type="GeneTree" id="ENSGT01010000229558"/>
<protein>
    <recommendedName>
        <fullName evidence="1">Ubiquitin-like domain-containing protein</fullName>
    </recommendedName>
</protein>
<dbReference type="Ensembl" id="ENSOKIT00005036812.1">
    <property type="protein sequence ID" value="ENSOKIP00005034897.1"/>
    <property type="gene ID" value="ENSOKIG00005014911.1"/>
</dbReference>
<keyword evidence="3" id="KW-1185">Reference proteome</keyword>
<dbReference type="SUPFAM" id="SSF54236">
    <property type="entry name" value="Ubiquitin-like"/>
    <property type="match status" value="1"/>
</dbReference>